<evidence type="ECO:0000313" key="2">
    <source>
        <dbReference type="EnsemblPlants" id="AET3Gv20583400.1"/>
    </source>
</evidence>
<dbReference type="EnsemblPlants" id="AET3Gv20583400.1">
    <property type="protein sequence ID" value="AET3Gv20583400.1"/>
    <property type="gene ID" value="AET3Gv20583400"/>
</dbReference>
<evidence type="ECO:0000313" key="3">
    <source>
        <dbReference type="Proteomes" id="UP000015105"/>
    </source>
</evidence>
<protein>
    <submittedName>
        <fullName evidence="2">Uncharacterized protein</fullName>
    </submittedName>
</protein>
<accession>A0A453F5S4</accession>
<proteinExistence type="predicted"/>
<reference evidence="2" key="5">
    <citation type="journal article" date="2021" name="G3 (Bethesda)">
        <title>Aegilops tauschii genome assembly Aet v5.0 features greater sequence contiguity and improved annotation.</title>
        <authorList>
            <person name="Wang L."/>
            <person name="Zhu T."/>
            <person name="Rodriguez J.C."/>
            <person name="Deal K.R."/>
            <person name="Dubcovsky J."/>
            <person name="McGuire P.E."/>
            <person name="Lux T."/>
            <person name="Spannagl M."/>
            <person name="Mayer K.F.X."/>
            <person name="Baldrich P."/>
            <person name="Meyers B.C."/>
            <person name="Huo N."/>
            <person name="Gu Y.Q."/>
            <person name="Zhou H."/>
            <person name="Devos K.M."/>
            <person name="Bennetzen J.L."/>
            <person name="Unver T."/>
            <person name="Budak H."/>
            <person name="Gulick P.J."/>
            <person name="Galiba G."/>
            <person name="Kalapos B."/>
            <person name="Nelson D.R."/>
            <person name="Li P."/>
            <person name="You F.M."/>
            <person name="Luo M.C."/>
            <person name="Dvorak J."/>
        </authorList>
    </citation>
    <scope>NUCLEOTIDE SEQUENCE [LARGE SCALE GENOMIC DNA]</scope>
    <source>
        <strain evidence="2">cv. AL8/78</strain>
    </source>
</reference>
<keyword evidence="3" id="KW-1185">Reference proteome</keyword>
<feature type="region of interest" description="Disordered" evidence="1">
    <location>
        <begin position="58"/>
        <end position="101"/>
    </location>
</feature>
<dbReference type="Gramene" id="AET3Gv20583400.1">
    <property type="protein sequence ID" value="AET3Gv20583400.1"/>
    <property type="gene ID" value="AET3Gv20583400"/>
</dbReference>
<reference evidence="3" key="2">
    <citation type="journal article" date="2017" name="Nat. Plants">
        <title>The Aegilops tauschii genome reveals multiple impacts of transposons.</title>
        <authorList>
            <person name="Zhao G."/>
            <person name="Zou C."/>
            <person name="Li K."/>
            <person name="Wang K."/>
            <person name="Li T."/>
            <person name="Gao L."/>
            <person name="Zhang X."/>
            <person name="Wang H."/>
            <person name="Yang Z."/>
            <person name="Liu X."/>
            <person name="Jiang W."/>
            <person name="Mao L."/>
            <person name="Kong X."/>
            <person name="Jiao Y."/>
            <person name="Jia J."/>
        </authorList>
    </citation>
    <scope>NUCLEOTIDE SEQUENCE [LARGE SCALE GENOMIC DNA]</scope>
    <source>
        <strain evidence="3">cv. AL8/78</strain>
    </source>
</reference>
<reference evidence="2" key="4">
    <citation type="submission" date="2019-03" db="UniProtKB">
        <authorList>
            <consortium name="EnsemblPlants"/>
        </authorList>
    </citation>
    <scope>IDENTIFICATION</scope>
</reference>
<sequence>STRQLSVTTNSLNSRIYIFKIKKIVRCTPFLVPGRLHPIQPNFLLLCYIKQSLQTQNNQSPAPAVDSFDYSAQPHAGQRQSRRHARGTTSLRLLLPLPPSI</sequence>
<evidence type="ECO:0000256" key="1">
    <source>
        <dbReference type="SAM" id="MobiDB-lite"/>
    </source>
</evidence>
<reference evidence="3" key="1">
    <citation type="journal article" date="2014" name="Science">
        <title>Ancient hybridizations among the ancestral genomes of bread wheat.</title>
        <authorList>
            <consortium name="International Wheat Genome Sequencing Consortium,"/>
            <person name="Marcussen T."/>
            <person name="Sandve S.R."/>
            <person name="Heier L."/>
            <person name="Spannagl M."/>
            <person name="Pfeifer M."/>
            <person name="Jakobsen K.S."/>
            <person name="Wulff B.B."/>
            <person name="Steuernagel B."/>
            <person name="Mayer K.F."/>
            <person name="Olsen O.A."/>
        </authorList>
    </citation>
    <scope>NUCLEOTIDE SEQUENCE [LARGE SCALE GENOMIC DNA]</scope>
    <source>
        <strain evidence="3">cv. AL8/78</strain>
    </source>
</reference>
<name>A0A453F5S4_AEGTS</name>
<organism evidence="2 3">
    <name type="scientific">Aegilops tauschii subsp. strangulata</name>
    <name type="common">Goatgrass</name>
    <dbReference type="NCBI Taxonomy" id="200361"/>
    <lineage>
        <taxon>Eukaryota</taxon>
        <taxon>Viridiplantae</taxon>
        <taxon>Streptophyta</taxon>
        <taxon>Embryophyta</taxon>
        <taxon>Tracheophyta</taxon>
        <taxon>Spermatophyta</taxon>
        <taxon>Magnoliopsida</taxon>
        <taxon>Liliopsida</taxon>
        <taxon>Poales</taxon>
        <taxon>Poaceae</taxon>
        <taxon>BOP clade</taxon>
        <taxon>Pooideae</taxon>
        <taxon>Triticodae</taxon>
        <taxon>Triticeae</taxon>
        <taxon>Triticinae</taxon>
        <taxon>Aegilops</taxon>
    </lineage>
</organism>
<reference evidence="2" key="3">
    <citation type="journal article" date="2017" name="Nature">
        <title>Genome sequence of the progenitor of the wheat D genome Aegilops tauschii.</title>
        <authorList>
            <person name="Luo M.C."/>
            <person name="Gu Y.Q."/>
            <person name="Puiu D."/>
            <person name="Wang H."/>
            <person name="Twardziok S.O."/>
            <person name="Deal K.R."/>
            <person name="Huo N."/>
            <person name="Zhu T."/>
            <person name="Wang L."/>
            <person name="Wang Y."/>
            <person name="McGuire P.E."/>
            <person name="Liu S."/>
            <person name="Long H."/>
            <person name="Ramasamy R.K."/>
            <person name="Rodriguez J.C."/>
            <person name="Van S.L."/>
            <person name="Yuan L."/>
            <person name="Wang Z."/>
            <person name="Xia Z."/>
            <person name="Xiao L."/>
            <person name="Anderson O.D."/>
            <person name="Ouyang S."/>
            <person name="Liang Y."/>
            <person name="Zimin A.V."/>
            <person name="Pertea G."/>
            <person name="Qi P."/>
            <person name="Bennetzen J.L."/>
            <person name="Dai X."/>
            <person name="Dawson M.W."/>
            <person name="Muller H.G."/>
            <person name="Kugler K."/>
            <person name="Rivarola-Duarte L."/>
            <person name="Spannagl M."/>
            <person name="Mayer K.F.X."/>
            <person name="Lu F.H."/>
            <person name="Bevan M.W."/>
            <person name="Leroy P."/>
            <person name="Li P."/>
            <person name="You F.M."/>
            <person name="Sun Q."/>
            <person name="Liu Z."/>
            <person name="Lyons E."/>
            <person name="Wicker T."/>
            <person name="Salzberg S.L."/>
            <person name="Devos K.M."/>
            <person name="Dvorak J."/>
        </authorList>
    </citation>
    <scope>NUCLEOTIDE SEQUENCE [LARGE SCALE GENOMIC DNA]</scope>
    <source>
        <strain evidence="2">cv. AL8/78</strain>
    </source>
</reference>
<dbReference type="AlphaFoldDB" id="A0A453F5S4"/>
<dbReference type="Proteomes" id="UP000015105">
    <property type="component" value="Chromosome 3D"/>
</dbReference>